<evidence type="ECO:0000256" key="8">
    <source>
        <dbReference type="ARBA" id="ARBA00023065"/>
    </source>
</evidence>
<dbReference type="CDD" id="cd13136">
    <property type="entry name" value="MATE_DinF_like"/>
    <property type="match status" value="1"/>
</dbReference>
<evidence type="ECO:0000313" key="13">
    <source>
        <dbReference type="Proteomes" id="UP000261828"/>
    </source>
</evidence>
<dbReference type="RefSeq" id="WP_116184870.1">
    <property type="nucleotide sequence ID" value="NZ_QTJX01000002.1"/>
</dbReference>
<accession>A0A371JRX2</accession>
<dbReference type="Proteomes" id="UP000261828">
    <property type="component" value="Unassembled WGS sequence"/>
</dbReference>
<evidence type="ECO:0000256" key="2">
    <source>
        <dbReference type="ARBA" id="ARBA00010199"/>
    </source>
</evidence>
<comment type="subcellular location">
    <subcellularLocation>
        <location evidence="1">Cell membrane</location>
        <topology evidence="1">Multi-pass membrane protein</topology>
    </subcellularLocation>
</comment>
<keyword evidence="5" id="KW-1003">Cell membrane</keyword>
<feature type="transmembrane region" description="Helical" evidence="11">
    <location>
        <begin position="269"/>
        <end position="289"/>
    </location>
</feature>
<gene>
    <name evidence="12" type="ORF">DX873_10110</name>
</gene>
<keyword evidence="8" id="KW-0406">Ion transport</keyword>
<dbReference type="Pfam" id="PF01554">
    <property type="entry name" value="MatE"/>
    <property type="match status" value="2"/>
</dbReference>
<keyword evidence="13" id="KW-1185">Reference proteome</keyword>
<keyword evidence="4" id="KW-0050">Antiport</keyword>
<feature type="transmembrane region" description="Helical" evidence="11">
    <location>
        <begin position="46"/>
        <end position="64"/>
    </location>
</feature>
<keyword evidence="7 11" id="KW-1133">Transmembrane helix</keyword>
<keyword evidence="6 11" id="KW-0812">Transmembrane</keyword>
<reference evidence="12 13" key="1">
    <citation type="submission" date="2018-08" db="EMBL/GenBank/DDBJ databases">
        <title>Muricauda nanhaiensis sp. nov., isolated from seawater of the South China Sea.</title>
        <authorList>
            <person name="Dang Y."/>
        </authorList>
    </citation>
    <scope>NUCLEOTIDE SEQUENCE [LARGE SCALE GENOMIC DNA]</scope>
    <source>
        <strain evidence="12 13">SM1704</strain>
    </source>
</reference>
<feature type="transmembrane region" description="Helical" evidence="11">
    <location>
        <begin position="94"/>
        <end position="112"/>
    </location>
</feature>
<evidence type="ECO:0000256" key="11">
    <source>
        <dbReference type="SAM" id="Phobius"/>
    </source>
</evidence>
<dbReference type="AlphaFoldDB" id="A0A371JRX2"/>
<feature type="transmembrane region" description="Helical" evidence="11">
    <location>
        <begin position="236"/>
        <end position="257"/>
    </location>
</feature>
<dbReference type="InterPro" id="IPR044644">
    <property type="entry name" value="DinF-like"/>
</dbReference>
<sequence>MRTEINFKSINQLAIPATISGIAEPILSITDTAIVGNIPVDGLESLAAAGIVGSFLSMLIWVLGQTRSSISAIISQYLGAGKIEEVKNLPAQAIFFNILLSIFVLLSTIFIIDEIFSLFEASGKILKYCISYYSIRVWGFPLTLFTFAVFGIFRGLQNTFYPMVIALIGAVLNIILDFILVYGIDGLLPAMYLEGAAWASLISQAVMAILVFFLLIKKTDISLKLVFPLNKELKRLVFMSLNLFVRALALNAALILAVREATALGDRFIGAHTIAINLWLFAAFFIDGYGAAGNSMGGKLLGAHDYKGLWKLAKKIISYGLIVSLILMIVGFVFYRPIGRLFSNETIVLETFYSIFYIAILGLPMNTLAFVFDGLFKGLGEMKYLRNVLLTATFLGFIPALYLGKYMGWGFYAIWIAFVVWMLIRGLALVWKFRRKFGPLAQNV</sequence>
<dbReference type="OrthoDB" id="5242355at2"/>
<protein>
    <recommendedName>
        <fullName evidence="10">Multidrug-efflux transporter</fullName>
    </recommendedName>
</protein>
<dbReference type="EMBL" id="QTJX01000002">
    <property type="protein sequence ID" value="RDY60261.1"/>
    <property type="molecule type" value="Genomic_DNA"/>
</dbReference>
<comment type="similarity">
    <text evidence="2">Belongs to the multi antimicrobial extrusion (MATE) (TC 2.A.66.1) family.</text>
</comment>
<dbReference type="GO" id="GO:0042910">
    <property type="term" value="F:xenobiotic transmembrane transporter activity"/>
    <property type="evidence" value="ECO:0007669"/>
    <property type="project" value="InterPro"/>
</dbReference>
<dbReference type="PIRSF" id="PIRSF006603">
    <property type="entry name" value="DinF"/>
    <property type="match status" value="1"/>
</dbReference>
<dbReference type="GO" id="GO:0005886">
    <property type="term" value="C:plasma membrane"/>
    <property type="evidence" value="ECO:0007669"/>
    <property type="project" value="UniProtKB-SubCell"/>
</dbReference>
<evidence type="ECO:0000256" key="5">
    <source>
        <dbReference type="ARBA" id="ARBA00022475"/>
    </source>
</evidence>
<evidence type="ECO:0000313" key="12">
    <source>
        <dbReference type="EMBL" id="RDY60261.1"/>
    </source>
</evidence>
<evidence type="ECO:0000256" key="3">
    <source>
        <dbReference type="ARBA" id="ARBA00022448"/>
    </source>
</evidence>
<dbReference type="NCBIfam" id="TIGR00797">
    <property type="entry name" value="matE"/>
    <property type="match status" value="1"/>
</dbReference>
<dbReference type="GO" id="GO:0006811">
    <property type="term" value="P:monoatomic ion transport"/>
    <property type="evidence" value="ECO:0007669"/>
    <property type="project" value="UniProtKB-KW"/>
</dbReference>
<feature type="transmembrane region" description="Helical" evidence="11">
    <location>
        <begin position="196"/>
        <end position="216"/>
    </location>
</feature>
<keyword evidence="3" id="KW-0813">Transport</keyword>
<name>A0A371JRX2_9FLAO</name>
<dbReference type="PANTHER" id="PTHR43298:SF2">
    <property type="entry name" value="FMN_FAD EXPORTER YEEO-RELATED"/>
    <property type="match status" value="1"/>
</dbReference>
<evidence type="ECO:0000256" key="7">
    <source>
        <dbReference type="ARBA" id="ARBA00022989"/>
    </source>
</evidence>
<dbReference type="GO" id="GO:0015297">
    <property type="term" value="F:antiporter activity"/>
    <property type="evidence" value="ECO:0007669"/>
    <property type="project" value="UniProtKB-KW"/>
</dbReference>
<dbReference type="InterPro" id="IPR050222">
    <property type="entry name" value="MATE_MdtK"/>
</dbReference>
<feature type="transmembrane region" description="Helical" evidence="11">
    <location>
        <begin position="355"/>
        <end position="372"/>
    </location>
</feature>
<keyword evidence="9 11" id="KW-0472">Membrane</keyword>
<dbReference type="InterPro" id="IPR002528">
    <property type="entry name" value="MATE_fam"/>
</dbReference>
<evidence type="ECO:0000256" key="9">
    <source>
        <dbReference type="ARBA" id="ARBA00023136"/>
    </source>
</evidence>
<evidence type="ECO:0000256" key="10">
    <source>
        <dbReference type="ARBA" id="ARBA00031636"/>
    </source>
</evidence>
<feature type="transmembrane region" description="Helical" evidence="11">
    <location>
        <begin position="316"/>
        <end position="335"/>
    </location>
</feature>
<feature type="transmembrane region" description="Helical" evidence="11">
    <location>
        <begin position="160"/>
        <end position="184"/>
    </location>
</feature>
<organism evidence="12 13">
    <name type="scientific">Flagellimonas nanhaiensis</name>
    <dbReference type="NCBI Taxonomy" id="2292706"/>
    <lineage>
        <taxon>Bacteria</taxon>
        <taxon>Pseudomonadati</taxon>
        <taxon>Bacteroidota</taxon>
        <taxon>Flavobacteriia</taxon>
        <taxon>Flavobacteriales</taxon>
        <taxon>Flavobacteriaceae</taxon>
        <taxon>Flagellimonas</taxon>
    </lineage>
</organism>
<feature type="transmembrane region" description="Helical" evidence="11">
    <location>
        <begin position="409"/>
        <end position="431"/>
    </location>
</feature>
<evidence type="ECO:0000256" key="6">
    <source>
        <dbReference type="ARBA" id="ARBA00022692"/>
    </source>
</evidence>
<comment type="caution">
    <text evidence="12">The sequence shown here is derived from an EMBL/GenBank/DDBJ whole genome shotgun (WGS) entry which is preliminary data.</text>
</comment>
<feature type="transmembrane region" description="Helical" evidence="11">
    <location>
        <begin position="384"/>
        <end position="403"/>
    </location>
</feature>
<dbReference type="InterPro" id="IPR048279">
    <property type="entry name" value="MdtK-like"/>
</dbReference>
<evidence type="ECO:0000256" key="1">
    <source>
        <dbReference type="ARBA" id="ARBA00004651"/>
    </source>
</evidence>
<dbReference type="PANTHER" id="PTHR43298">
    <property type="entry name" value="MULTIDRUG RESISTANCE PROTEIN NORM-RELATED"/>
    <property type="match status" value="1"/>
</dbReference>
<feature type="transmembrane region" description="Helical" evidence="11">
    <location>
        <begin position="132"/>
        <end position="153"/>
    </location>
</feature>
<proteinExistence type="inferred from homology"/>
<evidence type="ECO:0000256" key="4">
    <source>
        <dbReference type="ARBA" id="ARBA00022449"/>
    </source>
</evidence>